<dbReference type="AlphaFoldDB" id="F4P712"/>
<sequence length="92" mass="10639">MHPNLASKFDIHIQFNNRKRQTSGIMITIHNNKQIGQQRCRNYYALNSESETMQLKKVHKVDDSSKQTSVSAMHIVYATPTTSLMVNTHKYC</sequence>
<accession>F4P712</accession>
<dbReference type="InParanoid" id="F4P712"/>
<organism evidence="1 2">
    <name type="scientific">Batrachochytrium dendrobatidis (strain JAM81 / FGSC 10211)</name>
    <name type="common">Frog chytrid fungus</name>
    <dbReference type="NCBI Taxonomy" id="684364"/>
    <lineage>
        <taxon>Eukaryota</taxon>
        <taxon>Fungi</taxon>
        <taxon>Fungi incertae sedis</taxon>
        <taxon>Chytridiomycota</taxon>
        <taxon>Chytridiomycota incertae sedis</taxon>
        <taxon>Chytridiomycetes</taxon>
        <taxon>Rhizophydiales</taxon>
        <taxon>Rhizophydiales incertae sedis</taxon>
        <taxon>Batrachochytrium</taxon>
    </lineage>
</organism>
<evidence type="ECO:0000313" key="2">
    <source>
        <dbReference type="Proteomes" id="UP000007241"/>
    </source>
</evidence>
<protein>
    <submittedName>
        <fullName evidence="1">Uncharacterized protein</fullName>
    </submittedName>
</protein>
<name>F4P712_BATDJ</name>
<dbReference type="Proteomes" id="UP000007241">
    <property type="component" value="Unassembled WGS sequence"/>
</dbReference>
<dbReference type="HOGENOM" id="CLU_2412913_0_0_1"/>
<dbReference type="GeneID" id="18243806"/>
<reference evidence="1 2" key="1">
    <citation type="submission" date="2009-12" db="EMBL/GenBank/DDBJ databases">
        <title>The draft genome of Batrachochytrium dendrobatidis.</title>
        <authorList>
            <consortium name="US DOE Joint Genome Institute (JGI-PGF)"/>
            <person name="Kuo A."/>
            <person name="Salamov A."/>
            <person name="Schmutz J."/>
            <person name="Lucas S."/>
            <person name="Pitluck S."/>
            <person name="Rosenblum E."/>
            <person name="Stajich J."/>
            <person name="Eisen M."/>
            <person name="Grigoriev I.V."/>
        </authorList>
    </citation>
    <scope>NUCLEOTIDE SEQUENCE [LARGE SCALE GENOMIC DNA]</scope>
    <source>
        <strain evidence="2">JAM81 / FGSC 10211</strain>
    </source>
</reference>
<dbReference type="EMBL" id="GL882887">
    <property type="protein sequence ID" value="EGF78967.1"/>
    <property type="molecule type" value="Genomic_DNA"/>
</dbReference>
<keyword evidence="2" id="KW-1185">Reference proteome</keyword>
<gene>
    <name evidence="1" type="ORF">BATDEDRAFT_90239</name>
</gene>
<proteinExistence type="predicted"/>
<dbReference type="RefSeq" id="XP_006680520.1">
    <property type="nucleotide sequence ID" value="XM_006680457.1"/>
</dbReference>
<evidence type="ECO:0000313" key="1">
    <source>
        <dbReference type="EMBL" id="EGF78967.1"/>
    </source>
</evidence>